<feature type="transmembrane region" description="Helical" evidence="1">
    <location>
        <begin position="172"/>
        <end position="193"/>
    </location>
</feature>
<sequence length="449" mass="49160">MLSYGLGDAGTGLAATQFGFFLFRFFICSAGLPVLIAGSLLMLIKIWDAINDPLIGWLSDRTKSKWGPRIPWMLVAALPLGLSLAAIWWIPAGSVINKTLYYTLISIIVMTAYTSINLPFAALSTEISEKTSIRTRLNAARFTGSIIAGLTGLIIAGVVLNSKGLANNEYFLMGKISGFIAVTTTLISCWGLAPYAKKARKPSGKVEPIKLQFKRIFNNKKFLKVISLYILLWCALQLMQTVALIYVEDVLNVPSEIANWVPIPFQISALLGLQIWARVSNKLNRISAFNYGAIIWIVSCTAALFLPSLSKVSSLGDGVFLNTNNFILFIVLIIIICLIGIGASTAYLIPWSLLPDAIDEDPEKPAGLYTAWMVLIQKIGIGLSVQILGLLLYISGYQSCIVDNSSFNIIEQSSLAQLTIRLCIGFIPSLLVITGVLIMRKWDQKLLPN</sequence>
<keyword evidence="2" id="KW-0762">Sugar transport</keyword>
<dbReference type="KEGG" id="pmc:P9515_14841"/>
<feature type="transmembrane region" description="Helical" evidence="1">
    <location>
        <begin position="288"/>
        <end position="306"/>
    </location>
</feature>
<accession>A2BY30</accession>
<dbReference type="GO" id="GO:0015293">
    <property type="term" value="F:symporter activity"/>
    <property type="evidence" value="ECO:0007669"/>
    <property type="project" value="InterPro"/>
</dbReference>
<evidence type="ECO:0000313" key="3">
    <source>
        <dbReference type="Proteomes" id="UP000001589"/>
    </source>
</evidence>
<feature type="transmembrane region" description="Helical" evidence="1">
    <location>
        <begin position="70"/>
        <end position="90"/>
    </location>
</feature>
<keyword evidence="2" id="KW-0813">Transport</keyword>
<dbReference type="AlphaFoldDB" id="A2BY30"/>
<dbReference type="PANTHER" id="PTHR11328">
    <property type="entry name" value="MAJOR FACILITATOR SUPERFAMILY DOMAIN-CONTAINING PROTEIN"/>
    <property type="match status" value="1"/>
</dbReference>
<dbReference type="STRING" id="167542.P9515_14841"/>
<reference evidence="2 3" key="1">
    <citation type="journal article" date="2007" name="PLoS Genet.">
        <title>Patterns and implications of gene gain and loss in the evolution of Prochlorococcus.</title>
        <authorList>
            <person name="Kettler G.C."/>
            <person name="Martiny A.C."/>
            <person name="Huang K."/>
            <person name="Zucker J."/>
            <person name="Coleman M.L."/>
            <person name="Rodrigue S."/>
            <person name="Chen F."/>
            <person name="Lapidus A."/>
            <person name="Ferriera S."/>
            <person name="Johnson J."/>
            <person name="Steglich C."/>
            <person name="Church G.M."/>
            <person name="Richardson P."/>
            <person name="Chisholm S.W."/>
        </authorList>
    </citation>
    <scope>NUCLEOTIDE SEQUENCE [LARGE SCALE GENOMIC DNA]</scope>
    <source>
        <strain evidence="2 3">MIT 9515</strain>
    </source>
</reference>
<feature type="transmembrane region" description="Helical" evidence="1">
    <location>
        <begin position="222"/>
        <end position="245"/>
    </location>
</feature>
<dbReference type="GO" id="GO:0008643">
    <property type="term" value="P:carbohydrate transport"/>
    <property type="evidence" value="ECO:0007669"/>
    <property type="project" value="InterPro"/>
</dbReference>
<dbReference type="PANTHER" id="PTHR11328:SF24">
    <property type="entry name" value="MAJOR FACILITATOR SUPERFAMILY (MFS) PROFILE DOMAIN-CONTAINING PROTEIN"/>
    <property type="match status" value="1"/>
</dbReference>
<dbReference type="InterPro" id="IPR039672">
    <property type="entry name" value="MFS_2"/>
</dbReference>
<dbReference type="Proteomes" id="UP000001589">
    <property type="component" value="Chromosome"/>
</dbReference>
<dbReference type="OrthoDB" id="9764596at2"/>
<feature type="transmembrane region" description="Helical" evidence="1">
    <location>
        <begin position="369"/>
        <end position="394"/>
    </location>
</feature>
<feature type="transmembrane region" description="Helical" evidence="1">
    <location>
        <begin position="414"/>
        <end position="439"/>
    </location>
</feature>
<feature type="transmembrane region" description="Helical" evidence="1">
    <location>
        <begin position="142"/>
        <end position="160"/>
    </location>
</feature>
<organism evidence="2 3">
    <name type="scientific">Prochlorococcus marinus (strain MIT 9515)</name>
    <dbReference type="NCBI Taxonomy" id="167542"/>
    <lineage>
        <taxon>Bacteria</taxon>
        <taxon>Bacillati</taxon>
        <taxon>Cyanobacteriota</taxon>
        <taxon>Cyanophyceae</taxon>
        <taxon>Synechococcales</taxon>
        <taxon>Prochlorococcaceae</taxon>
        <taxon>Prochlorococcus</taxon>
    </lineage>
</organism>
<dbReference type="InterPro" id="IPR036259">
    <property type="entry name" value="MFS_trans_sf"/>
</dbReference>
<dbReference type="GO" id="GO:0005886">
    <property type="term" value="C:plasma membrane"/>
    <property type="evidence" value="ECO:0007669"/>
    <property type="project" value="TreeGrafter"/>
</dbReference>
<dbReference type="RefSeq" id="WP_011820787.1">
    <property type="nucleotide sequence ID" value="NC_008817.1"/>
</dbReference>
<feature type="transmembrane region" description="Helical" evidence="1">
    <location>
        <begin position="257"/>
        <end position="276"/>
    </location>
</feature>
<evidence type="ECO:0000313" key="2">
    <source>
        <dbReference type="EMBL" id="ABM72691.1"/>
    </source>
</evidence>
<dbReference type="Gene3D" id="1.20.1250.20">
    <property type="entry name" value="MFS general substrate transporter like domains"/>
    <property type="match status" value="2"/>
</dbReference>
<keyword evidence="1" id="KW-0812">Transmembrane</keyword>
<dbReference type="eggNOG" id="COG2211">
    <property type="taxonomic scope" value="Bacteria"/>
</dbReference>
<feature type="transmembrane region" description="Helical" evidence="1">
    <location>
        <begin position="326"/>
        <end position="349"/>
    </location>
</feature>
<name>A2BY30_PROM5</name>
<keyword evidence="1" id="KW-1133">Transmembrane helix</keyword>
<dbReference type="EMBL" id="CP000552">
    <property type="protein sequence ID" value="ABM72691.1"/>
    <property type="molecule type" value="Genomic_DNA"/>
</dbReference>
<gene>
    <name evidence="2" type="primary">melB</name>
    <name evidence="2" type="ordered locus">P9515_14841</name>
</gene>
<evidence type="ECO:0000256" key="1">
    <source>
        <dbReference type="SAM" id="Phobius"/>
    </source>
</evidence>
<keyword evidence="1" id="KW-0472">Membrane</keyword>
<feature type="transmembrane region" description="Helical" evidence="1">
    <location>
        <begin position="20"/>
        <end position="44"/>
    </location>
</feature>
<protein>
    <submittedName>
        <fullName evidence="2">Putative GPH family sugar transporter</fullName>
    </submittedName>
</protein>
<dbReference type="HOGENOM" id="CLU_027408_6_0_3"/>
<dbReference type="Pfam" id="PF13347">
    <property type="entry name" value="MFS_2"/>
    <property type="match status" value="1"/>
</dbReference>
<feature type="transmembrane region" description="Helical" evidence="1">
    <location>
        <begin position="102"/>
        <end position="121"/>
    </location>
</feature>
<proteinExistence type="predicted"/>
<dbReference type="GeneID" id="60201003"/>
<dbReference type="SUPFAM" id="SSF103473">
    <property type="entry name" value="MFS general substrate transporter"/>
    <property type="match status" value="1"/>
</dbReference>
<dbReference type="CDD" id="cd17332">
    <property type="entry name" value="MFS_MelB_like"/>
    <property type="match status" value="1"/>
</dbReference>